<dbReference type="OrthoDB" id="10264738at2759"/>
<reference evidence="1" key="1">
    <citation type="submission" date="2019-10" db="EMBL/GenBank/DDBJ databases">
        <title>Conservation and host-specific expression of non-tandemly repeated heterogenous ribosome RNA gene in arbuscular mycorrhizal fungi.</title>
        <authorList>
            <person name="Maeda T."/>
            <person name="Kobayashi Y."/>
            <person name="Nakagawa T."/>
            <person name="Ezawa T."/>
            <person name="Yamaguchi K."/>
            <person name="Bino T."/>
            <person name="Nishimoto Y."/>
            <person name="Shigenobu S."/>
            <person name="Kawaguchi M."/>
        </authorList>
    </citation>
    <scope>NUCLEOTIDE SEQUENCE</scope>
    <source>
        <strain evidence="1">HR1</strain>
    </source>
</reference>
<accession>A0A8H3QYT9</accession>
<organism evidence="1 2">
    <name type="scientific">Rhizophagus clarus</name>
    <dbReference type="NCBI Taxonomy" id="94130"/>
    <lineage>
        <taxon>Eukaryota</taxon>
        <taxon>Fungi</taxon>
        <taxon>Fungi incertae sedis</taxon>
        <taxon>Mucoromycota</taxon>
        <taxon>Glomeromycotina</taxon>
        <taxon>Glomeromycetes</taxon>
        <taxon>Glomerales</taxon>
        <taxon>Glomeraceae</taxon>
        <taxon>Rhizophagus</taxon>
    </lineage>
</organism>
<protein>
    <submittedName>
        <fullName evidence="1">Protein phosphatase 1B-like isoform X2</fullName>
    </submittedName>
</protein>
<dbReference type="SUPFAM" id="SSF81606">
    <property type="entry name" value="PP2C-like"/>
    <property type="match status" value="1"/>
</dbReference>
<sequence>MATLLLKPVTEKHSNCGSDDRLLFSSSAMQGWREDMEDAHTAELMLKYKEGSKAANFCNAHLHERIASDPAFPNNIEEAKKSGFLGIDEDLRNDLPPEHQIITAYPDVEKKEITANLLKMKTIENWYKWMDERYEK</sequence>
<evidence type="ECO:0000313" key="2">
    <source>
        <dbReference type="Proteomes" id="UP000615446"/>
    </source>
</evidence>
<dbReference type="InterPro" id="IPR036457">
    <property type="entry name" value="PPM-type-like_dom_sf"/>
</dbReference>
<dbReference type="Proteomes" id="UP000615446">
    <property type="component" value="Unassembled WGS sequence"/>
</dbReference>
<proteinExistence type="predicted"/>
<dbReference type="AlphaFoldDB" id="A0A8H3QYT9"/>
<name>A0A8H3QYT9_9GLOM</name>
<dbReference type="Gene3D" id="3.60.40.10">
    <property type="entry name" value="PPM-type phosphatase domain"/>
    <property type="match status" value="1"/>
</dbReference>
<dbReference type="EMBL" id="BLAL01000257">
    <property type="protein sequence ID" value="GES97188.1"/>
    <property type="molecule type" value="Genomic_DNA"/>
</dbReference>
<comment type="caution">
    <text evidence="1">The sequence shown here is derived from an EMBL/GenBank/DDBJ whole genome shotgun (WGS) entry which is preliminary data.</text>
</comment>
<evidence type="ECO:0000313" key="1">
    <source>
        <dbReference type="EMBL" id="GES97188.1"/>
    </source>
</evidence>
<gene>
    <name evidence="1" type="ORF">RCL2_002377700</name>
</gene>